<protein>
    <submittedName>
        <fullName evidence="8">RagB/SusD family nutrient uptake outer membrane protein</fullName>
    </submittedName>
</protein>
<evidence type="ECO:0000256" key="5">
    <source>
        <dbReference type="ARBA" id="ARBA00023237"/>
    </source>
</evidence>
<comment type="subcellular location">
    <subcellularLocation>
        <location evidence="1">Cell outer membrane</location>
    </subcellularLocation>
</comment>
<dbReference type="RefSeq" id="WP_119349663.1">
    <property type="nucleotide sequence ID" value="NZ_QWET01000005.1"/>
</dbReference>
<sequence length="535" mass="59470">MKRVYIIGIVFLASMILYSCSEELDIAPPNKITDEQIKELLASGDEEKILLVMGSMANTMPTLMNGSALSGAGTADPRYRTTQGMNFMRSLEGNDIVFGDKNLSIFGADEYYLRDFTSTAVDKNSYYWHSSWNIITTANKMLNFLDDETVGDNASLKKFKAWGLVARAYSYNYLMDNYQDAYLQGGDSKLGIMLYDFYSPTQDYKPRSSAKDTYDFIKNDLTNAITLLDEAKVGYTVDTLGDIDMAVTKFLFARVALATGDWPAVISNCDDILENYPDLMGEDVYGGTKNVGTATDPVIRPETNGFLFNEINPEVILGWPVGQALTAHNGWTNPFGEGNGSIGYARIDNRLYEKIDDADYRKNCFMETAFGDYTYPTSGEIRYIPAYTNLKFAATHGIGTDDKKNVGTVTCYYMRSSEVLLMKAEAQAQAGSEGAAKETLNILLAARTKAGETTLTCDNYASMSGLTALQMVQLQSRIELWGEDGREFFNNKRWGIAVDRSNSATHVDKGTLSVTDMTLQIPEEEMLYNPLCEQN</sequence>
<dbReference type="SUPFAM" id="SSF48452">
    <property type="entry name" value="TPR-like"/>
    <property type="match status" value="1"/>
</dbReference>
<dbReference type="OrthoDB" id="1100079at2"/>
<evidence type="ECO:0000256" key="3">
    <source>
        <dbReference type="ARBA" id="ARBA00022729"/>
    </source>
</evidence>
<evidence type="ECO:0000256" key="2">
    <source>
        <dbReference type="ARBA" id="ARBA00006275"/>
    </source>
</evidence>
<comment type="caution">
    <text evidence="8">The sequence shown here is derived from an EMBL/GenBank/DDBJ whole genome shotgun (WGS) entry which is preliminary data.</text>
</comment>
<dbReference type="GO" id="GO:0009279">
    <property type="term" value="C:cell outer membrane"/>
    <property type="evidence" value="ECO:0007669"/>
    <property type="project" value="UniProtKB-SubCell"/>
</dbReference>
<keyword evidence="9" id="KW-1185">Reference proteome</keyword>
<evidence type="ECO:0000256" key="4">
    <source>
        <dbReference type="ARBA" id="ARBA00023136"/>
    </source>
</evidence>
<dbReference type="EMBL" id="QWET01000005">
    <property type="protein sequence ID" value="RIH65822.1"/>
    <property type="molecule type" value="Genomic_DNA"/>
</dbReference>
<keyword evidence="4" id="KW-0472">Membrane</keyword>
<comment type="similarity">
    <text evidence="2">Belongs to the SusD family.</text>
</comment>
<dbReference type="Gene3D" id="1.25.40.390">
    <property type="match status" value="1"/>
</dbReference>
<dbReference type="Pfam" id="PF14322">
    <property type="entry name" value="SusD-like_3"/>
    <property type="match status" value="1"/>
</dbReference>
<keyword evidence="5" id="KW-0998">Cell outer membrane</keyword>
<evidence type="ECO:0000256" key="1">
    <source>
        <dbReference type="ARBA" id="ARBA00004442"/>
    </source>
</evidence>
<organism evidence="8 9">
    <name type="scientific">Mariniphaga sediminis</name>
    <dbReference type="NCBI Taxonomy" id="1628158"/>
    <lineage>
        <taxon>Bacteria</taxon>
        <taxon>Pseudomonadati</taxon>
        <taxon>Bacteroidota</taxon>
        <taxon>Bacteroidia</taxon>
        <taxon>Marinilabiliales</taxon>
        <taxon>Prolixibacteraceae</taxon>
        <taxon>Mariniphaga</taxon>
    </lineage>
</organism>
<keyword evidence="3" id="KW-0732">Signal</keyword>
<reference evidence="8 9" key="1">
    <citation type="journal article" date="2015" name="Int. J. Syst. Evol. Microbiol.">
        <title>Mariniphaga sediminis sp. nov., isolated from coastal sediment.</title>
        <authorList>
            <person name="Wang F.Q."/>
            <person name="Shen Q.Y."/>
            <person name="Chen G.J."/>
            <person name="Du Z.J."/>
        </authorList>
    </citation>
    <scope>NUCLEOTIDE SEQUENCE [LARGE SCALE GENOMIC DNA]</scope>
    <source>
        <strain evidence="8 9">SY21</strain>
    </source>
</reference>
<dbReference type="AlphaFoldDB" id="A0A399D580"/>
<evidence type="ECO:0000313" key="9">
    <source>
        <dbReference type="Proteomes" id="UP000266441"/>
    </source>
</evidence>
<feature type="domain" description="RagB/SusD" evidence="6">
    <location>
        <begin position="366"/>
        <end position="502"/>
    </location>
</feature>
<feature type="domain" description="SusD-like N-terminal" evidence="7">
    <location>
        <begin position="117"/>
        <end position="230"/>
    </location>
</feature>
<dbReference type="Pfam" id="PF07980">
    <property type="entry name" value="SusD_RagB"/>
    <property type="match status" value="1"/>
</dbReference>
<dbReference type="Proteomes" id="UP000266441">
    <property type="component" value="Unassembled WGS sequence"/>
</dbReference>
<gene>
    <name evidence="8" type="ORF">D1164_09000</name>
</gene>
<name>A0A399D580_9BACT</name>
<dbReference type="InterPro" id="IPR011990">
    <property type="entry name" value="TPR-like_helical_dom_sf"/>
</dbReference>
<evidence type="ECO:0000313" key="8">
    <source>
        <dbReference type="EMBL" id="RIH65822.1"/>
    </source>
</evidence>
<accession>A0A399D580</accession>
<dbReference type="InterPro" id="IPR033985">
    <property type="entry name" value="SusD-like_N"/>
</dbReference>
<evidence type="ECO:0000259" key="6">
    <source>
        <dbReference type="Pfam" id="PF07980"/>
    </source>
</evidence>
<dbReference type="PROSITE" id="PS51257">
    <property type="entry name" value="PROKAR_LIPOPROTEIN"/>
    <property type="match status" value="1"/>
</dbReference>
<dbReference type="InterPro" id="IPR012944">
    <property type="entry name" value="SusD_RagB_dom"/>
</dbReference>
<evidence type="ECO:0000259" key="7">
    <source>
        <dbReference type="Pfam" id="PF14322"/>
    </source>
</evidence>
<proteinExistence type="inferred from homology"/>